<dbReference type="InParanoid" id="A0A7J7D432"/>
<dbReference type="PANTHER" id="PTHR24078">
    <property type="entry name" value="DNAJ HOMOLOG SUBFAMILY C MEMBER"/>
    <property type="match status" value="1"/>
</dbReference>
<dbReference type="Gene3D" id="1.10.287.110">
    <property type="entry name" value="DnaJ domain"/>
    <property type="match status" value="1"/>
</dbReference>
<dbReference type="FunFam" id="2.60.260.20:FF:000006">
    <property type="entry name" value="DnaJ subfamily B member 13"/>
    <property type="match status" value="1"/>
</dbReference>
<gene>
    <name evidence="4" type="ORF">HS088_TW10G00014</name>
</gene>
<evidence type="ECO:0000256" key="1">
    <source>
        <dbReference type="ARBA" id="ARBA00023186"/>
    </source>
</evidence>
<reference evidence="4 5" key="1">
    <citation type="journal article" date="2020" name="Nat. Commun.">
        <title>Genome of Tripterygium wilfordii and identification of cytochrome P450 involved in triptolide biosynthesis.</title>
        <authorList>
            <person name="Tu L."/>
            <person name="Su P."/>
            <person name="Zhang Z."/>
            <person name="Gao L."/>
            <person name="Wang J."/>
            <person name="Hu T."/>
            <person name="Zhou J."/>
            <person name="Zhang Y."/>
            <person name="Zhao Y."/>
            <person name="Liu Y."/>
            <person name="Song Y."/>
            <person name="Tong Y."/>
            <person name="Lu Y."/>
            <person name="Yang J."/>
            <person name="Xu C."/>
            <person name="Jia M."/>
            <person name="Peters R.J."/>
            <person name="Huang L."/>
            <person name="Gao W."/>
        </authorList>
    </citation>
    <scope>NUCLEOTIDE SEQUENCE [LARGE SCALE GENOMIC DNA]</scope>
    <source>
        <strain evidence="5">cv. XIE 37</strain>
        <tissue evidence="4">Leaf</tissue>
    </source>
</reference>
<accession>A0A7J7D432</accession>
<evidence type="ECO:0000259" key="3">
    <source>
        <dbReference type="PROSITE" id="PS50076"/>
    </source>
</evidence>
<dbReference type="Pfam" id="PF01556">
    <property type="entry name" value="DnaJ_C"/>
    <property type="match status" value="1"/>
</dbReference>
<keyword evidence="1" id="KW-0143">Chaperone</keyword>
<dbReference type="InterPro" id="IPR051339">
    <property type="entry name" value="DnaJ_subfamily_B"/>
</dbReference>
<dbReference type="GO" id="GO:0051082">
    <property type="term" value="F:unfolded protein binding"/>
    <property type="evidence" value="ECO:0007669"/>
    <property type="project" value="InterPro"/>
</dbReference>
<dbReference type="Pfam" id="PF00226">
    <property type="entry name" value="DnaJ"/>
    <property type="match status" value="1"/>
</dbReference>
<dbReference type="Gene3D" id="2.60.260.20">
    <property type="entry name" value="Urease metallochaperone UreE, N-terminal domain"/>
    <property type="match status" value="2"/>
</dbReference>
<dbReference type="EMBL" id="JAAARO010000010">
    <property type="protein sequence ID" value="KAF5741019.1"/>
    <property type="molecule type" value="Genomic_DNA"/>
</dbReference>
<dbReference type="Proteomes" id="UP000593562">
    <property type="component" value="Unassembled WGS sequence"/>
</dbReference>
<dbReference type="PRINTS" id="PR00625">
    <property type="entry name" value="JDOMAIN"/>
</dbReference>
<dbReference type="GO" id="GO:0006457">
    <property type="term" value="P:protein folding"/>
    <property type="evidence" value="ECO:0007669"/>
    <property type="project" value="InterPro"/>
</dbReference>
<organism evidence="4 5">
    <name type="scientific">Tripterygium wilfordii</name>
    <name type="common">Thunder God vine</name>
    <dbReference type="NCBI Taxonomy" id="458696"/>
    <lineage>
        <taxon>Eukaryota</taxon>
        <taxon>Viridiplantae</taxon>
        <taxon>Streptophyta</taxon>
        <taxon>Embryophyta</taxon>
        <taxon>Tracheophyta</taxon>
        <taxon>Spermatophyta</taxon>
        <taxon>Magnoliopsida</taxon>
        <taxon>eudicotyledons</taxon>
        <taxon>Gunneridae</taxon>
        <taxon>Pentapetalae</taxon>
        <taxon>rosids</taxon>
        <taxon>fabids</taxon>
        <taxon>Celastrales</taxon>
        <taxon>Celastraceae</taxon>
        <taxon>Tripterygium</taxon>
    </lineage>
</organism>
<keyword evidence="5" id="KW-1185">Reference proteome</keyword>
<sequence length="306" mass="34558">MGFNYYDILKVERYVNEDDLKKAYKRLAMKWHPDKNPVNKRESEAKFKQISEAYDVLSDPRKRRIYDRYGEQGLKDAEFTPPTPPSKGNCGRRDSFRFDETEEIFGGFDATGRGNPPPPQHNEKAPALERILPCTLEELYMGVRKRLKISRTVYDVLGKQKIVEEVVKIDIKPGWKKGTKITFPGKGNEEPGITAADVIFEVDEEPHPVFERDGNDLVVNQRITLLDALTGKNLNLTALDGRNLTIPLPDIVKPGHVVVAANEGMPISKEPSKKGNLRIIFDVVFPSRLTALQKSHLQTALGANIH</sequence>
<name>A0A7J7D432_TRIWF</name>
<comment type="caution">
    <text evidence="4">The sequence shown here is derived from an EMBL/GenBank/DDBJ whole genome shotgun (WGS) entry which is preliminary data.</text>
</comment>
<evidence type="ECO:0000313" key="4">
    <source>
        <dbReference type="EMBL" id="KAF5741019.1"/>
    </source>
</evidence>
<dbReference type="PROSITE" id="PS50076">
    <property type="entry name" value="DNAJ_2"/>
    <property type="match status" value="1"/>
</dbReference>
<dbReference type="OrthoDB" id="550424at2759"/>
<dbReference type="GO" id="GO:0005829">
    <property type="term" value="C:cytosol"/>
    <property type="evidence" value="ECO:0007669"/>
    <property type="project" value="TreeGrafter"/>
</dbReference>
<dbReference type="SUPFAM" id="SSF46565">
    <property type="entry name" value="Chaperone J-domain"/>
    <property type="match status" value="1"/>
</dbReference>
<dbReference type="SUPFAM" id="SSF49493">
    <property type="entry name" value="HSP40/DnaJ peptide-binding domain"/>
    <property type="match status" value="2"/>
</dbReference>
<evidence type="ECO:0000256" key="2">
    <source>
        <dbReference type="SAM" id="MobiDB-lite"/>
    </source>
</evidence>
<dbReference type="PANTHER" id="PTHR24078:SF175">
    <property type="entry name" value="DNAJ HEAT SHOCK FAMILY PROTEIN"/>
    <property type="match status" value="1"/>
</dbReference>
<feature type="region of interest" description="Disordered" evidence="2">
    <location>
        <begin position="74"/>
        <end position="93"/>
    </location>
</feature>
<dbReference type="InterPro" id="IPR036869">
    <property type="entry name" value="J_dom_sf"/>
</dbReference>
<dbReference type="PROSITE" id="PS00636">
    <property type="entry name" value="DNAJ_1"/>
    <property type="match status" value="1"/>
</dbReference>
<dbReference type="GO" id="GO:0051087">
    <property type="term" value="F:protein-folding chaperone binding"/>
    <property type="evidence" value="ECO:0007669"/>
    <property type="project" value="TreeGrafter"/>
</dbReference>
<dbReference type="FunFam" id="2.60.260.20:FF:000002">
    <property type="entry name" value="Dnaj homolog subfamily b member"/>
    <property type="match status" value="1"/>
</dbReference>
<protein>
    <submittedName>
        <fullName evidence="4">DnaJ subfamily B member 4-like</fullName>
    </submittedName>
</protein>
<evidence type="ECO:0000313" key="5">
    <source>
        <dbReference type="Proteomes" id="UP000593562"/>
    </source>
</evidence>
<proteinExistence type="predicted"/>
<dbReference type="InterPro" id="IPR001623">
    <property type="entry name" value="DnaJ_domain"/>
</dbReference>
<dbReference type="AlphaFoldDB" id="A0A7J7D432"/>
<dbReference type="SMART" id="SM00271">
    <property type="entry name" value="DnaJ"/>
    <property type="match status" value="1"/>
</dbReference>
<dbReference type="CDD" id="cd06257">
    <property type="entry name" value="DnaJ"/>
    <property type="match status" value="1"/>
</dbReference>
<feature type="domain" description="J" evidence="3">
    <location>
        <begin position="4"/>
        <end position="70"/>
    </location>
</feature>
<dbReference type="InterPro" id="IPR002939">
    <property type="entry name" value="DnaJ_C"/>
</dbReference>
<dbReference type="InterPro" id="IPR018253">
    <property type="entry name" value="DnaJ_domain_CS"/>
</dbReference>
<dbReference type="InterPro" id="IPR008971">
    <property type="entry name" value="HSP40/DnaJ_pept-bd"/>
</dbReference>
<dbReference type="CDD" id="cd10747">
    <property type="entry name" value="DnaJ_C"/>
    <property type="match status" value="1"/>
</dbReference>